<proteinExistence type="predicted"/>
<dbReference type="PIRSF" id="PIRSF001359">
    <property type="entry name" value="F_bP_aldolase_II"/>
    <property type="match status" value="1"/>
</dbReference>
<dbReference type="RefSeq" id="WP_241276536.1">
    <property type="nucleotide sequence ID" value="NZ_JAKZGS010000026.1"/>
</dbReference>
<dbReference type="EMBL" id="JAKZGS010000026">
    <property type="protein sequence ID" value="MCH7400043.1"/>
    <property type="molecule type" value="Genomic_DNA"/>
</dbReference>
<evidence type="ECO:0000313" key="1">
    <source>
        <dbReference type="EMBL" id="MCH7400043.1"/>
    </source>
</evidence>
<comment type="caution">
    <text evidence="1">The sequence shown here is derived from an EMBL/GenBank/DDBJ whole genome shotgun (WGS) entry which is preliminary data.</text>
</comment>
<evidence type="ECO:0000313" key="2">
    <source>
        <dbReference type="Proteomes" id="UP001165488"/>
    </source>
</evidence>
<accession>A0ABS9UUW5</accession>
<dbReference type="CDD" id="cd00947">
    <property type="entry name" value="TBP_aldolase_IIB"/>
    <property type="match status" value="1"/>
</dbReference>
<reference evidence="1" key="1">
    <citation type="submission" date="2022-03" db="EMBL/GenBank/DDBJ databases">
        <title>De novo assembled genomes of Belliella spp. (Cyclobacteriaceae) strains.</title>
        <authorList>
            <person name="Szabo A."/>
            <person name="Korponai K."/>
            <person name="Felfoldi T."/>
        </authorList>
    </citation>
    <scope>NUCLEOTIDE SEQUENCE</scope>
    <source>
        <strain evidence="1">DSM 107340</strain>
    </source>
</reference>
<sequence length="312" mass="34336">MKVITQDLFNDCYGKYALAAINVFTMEQVLAVFEAAEKAESPVIIQTTPVAREYAGAEMILSMIAIASGMFPKVVYSLHLDHGNEAHIEASLDSGEYSSVMIDASHDIFSINVRRTSEVVSKAHAMGIPVEAELGVLSGIEDDMEIEDSLAKYTKPEEVLDFVAKTKCDSLAIAVGTSHGAYKFSGNQGIRFDILEKIQSLLPRFPLVLHGGSSVNQNEVQRINKFGGNIKTGSRGVSDEEIKQAIRLGVCKVNIATDLRVLWTGVHREFFHQKPDLFDPIIPGKIYRNELIESVLRKFDLLGSTGKAKNFN</sequence>
<dbReference type="Proteomes" id="UP001165488">
    <property type="component" value="Unassembled WGS sequence"/>
</dbReference>
<protein>
    <submittedName>
        <fullName evidence="1">Class II fructose-bisphosphate aldolase</fullName>
    </submittedName>
</protein>
<dbReference type="PANTHER" id="PTHR30304">
    <property type="entry name" value="D-TAGATOSE-1,6-BISPHOSPHATE ALDOLASE"/>
    <property type="match status" value="1"/>
</dbReference>
<name>A0ABS9UUW5_9BACT</name>
<gene>
    <name evidence="1" type="ORF">MM236_18760</name>
</gene>
<dbReference type="InterPro" id="IPR013785">
    <property type="entry name" value="Aldolase_TIM"/>
</dbReference>
<dbReference type="Pfam" id="PF01116">
    <property type="entry name" value="F_bP_aldolase"/>
    <property type="match status" value="1"/>
</dbReference>
<organism evidence="1 2">
    <name type="scientific">Belliella calami</name>
    <dbReference type="NCBI Taxonomy" id="2923436"/>
    <lineage>
        <taxon>Bacteria</taxon>
        <taxon>Pseudomonadati</taxon>
        <taxon>Bacteroidota</taxon>
        <taxon>Cytophagia</taxon>
        <taxon>Cytophagales</taxon>
        <taxon>Cyclobacteriaceae</taxon>
        <taxon>Belliella</taxon>
    </lineage>
</organism>
<dbReference type="InterPro" id="IPR000771">
    <property type="entry name" value="FBA_II"/>
</dbReference>
<dbReference type="NCBIfam" id="TIGR00167">
    <property type="entry name" value="cbbA"/>
    <property type="match status" value="1"/>
</dbReference>
<dbReference type="SUPFAM" id="SSF51569">
    <property type="entry name" value="Aldolase"/>
    <property type="match status" value="1"/>
</dbReference>
<keyword evidence="2" id="KW-1185">Reference proteome</keyword>
<dbReference type="Gene3D" id="3.20.20.70">
    <property type="entry name" value="Aldolase class I"/>
    <property type="match status" value="1"/>
</dbReference>
<dbReference type="PANTHER" id="PTHR30304:SF0">
    <property type="entry name" value="D-TAGATOSE-1,6-BISPHOSPHATE ALDOLASE SUBUNIT GATY-RELATED"/>
    <property type="match status" value="1"/>
</dbReference>
<dbReference type="InterPro" id="IPR050246">
    <property type="entry name" value="Class_II_FBP_aldolase"/>
</dbReference>